<reference evidence="2 3" key="1">
    <citation type="submission" date="2023-07" db="EMBL/GenBank/DDBJ databases">
        <title>Sorghum-associated microbial communities from plants grown in Nebraska, USA.</title>
        <authorList>
            <person name="Schachtman D."/>
        </authorList>
    </citation>
    <scope>NUCLEOTIDE SEQUENCE [LARGE SCALE GENOMIC DNA]</scope>
    <source>
        <strain evidence="2 3">584</strain>
    </source>
</reference>
<sequence>MPDTDVFRLQKSDLNSFLFADVGTESNGMPLSVVSMLGRLGGDPWADAGRLARQTPEAATRELAEIITGTACSGRSSAEVMAIATRLAALLPSASSRRAERQAARSEPPGPGLPGIRNLTTTLTWGAIVLGVMVLAARMLGLI</sequence>
<keyword evidence="1" id="KW-0472">Membrane</keyword>
<organism evidence="2 3">
    <name type="scientific">Inquilinus ginsengisoli</name>
    <dbReference type="NCBI Taxonomy" id="363840"/>
    <lineage>
        <taxon>Bacteria</taxon>
        <taxon>Pseudomonadati</taxon>
        <taxon>Pseudomonadota</taxon>
        <taxon>Alphaproteobacteria</taxon>
        <taxon>Rhodospirillales</taxon>
        <taxon>Rhodospirillaceae</taxon>
        <taxon>Inquilinus</taxon>
    </lineage>
</organism>
<keyword evidence="3" id="KW-1185">Reference proteome</keyword>
<dbReference type="RefSeq" id="WP_309796863.1">
    <property type="nucleotide sequence ID" value="NZ_JAVDPW010000007.1"/>
</dbReference>
<feature type="transmembrane region" description="Helical" evidence="1">
    <location>
        <begin position="123"/>
        <end position="141"/>
    </location>
</feature>
<accession>A0ABU1JSF1</accession>
<dbReference type="EMBL" id="JAVDPW010000007">
    <property type="protein sequence ID" value="MDR6291549.1"/>
    <property type="molecule type" value="Genomic_DNA"/>
</dbReference>
<protein>
    <submittedName>
        <fullName evidence="2">Uncharacterized protein</fullName>
    </submittedName>
</protein>
<evidence type="ECO:0000256" key="1">
    <source>
        <dbReference type="SAM" id="Phobius"/>
    </source>
</evidence>
<evidence type="ECO:0000313" key="2">
    <source>
        <dbReference type="EMBL" id="MDR6291549.1"/>
    </source>
</evidence>
<keyword evidence="1" id="KW-0812">Transmembrane</keyword>
<keyword evidence="1" id="KW-1133">Transmembrane helix</keyword>
<dbReference type="Proteomes" id="UP001262410">
    <property type="component" value="Unassembled WGS sequence"/>
</dbReference>
<proteinExistence type="predicted"/>
<gene>
    <name evidence="2" type="ORF">E9232_004083</name>
</gene>
<name>A0ABU1JSF1_9PROT</name>
<comment type="caution">
    <text evidence="2">The sequence shown here is derived from an EMBL/GenBank/DDBJ whole genome shotgun (WGS) entry which is preliminary data.</text>
</comment>
<evidence type="ECO:0000313" key="3">
    <source>
        <dbReference type="Proteomes" id="UP001262410"/>
    </source>
</evidence>